<evidence type="ECO:0000259" key="9">
    <source>
        <dbReference type="Pfam" id="PF02714"/>
    </source>
</evidence>
<keyword evidence="14" id="KW-1185">Reference proteome</keyword>
<evidence type="ECO:0000259" key="11">
    <source>
        <dbReference type="Pfam" id="PF13967"/>
    </source>
</evidence>
<dbReference type="STRING" id="946122.A0A0C2WNH1"/>
<feature type="transmembrane region" description="Helical" evidence="8">
    <location>
        <begin position="144"/>
        <end position="162"/>
    </location>
</feature>
<dbReference type="PANTHER" id="PTHR13018">
    <property type="entry name" value="PROBABLE MEMBRANE PROTEIN DUF221-RELATED"/>
    <property type="match status" value="1"/>
</dbReference>
<organism evidence="13 14">
    <name type="scientific">Amanita muscaria (strain Koide BX008)</name>
    <dbReference type="NCBI Taxonomy" id="946122"/>
    <lineage>
        <taxon>Eukaryota</taxon>
        <taxon>Fungi</taxon>
        <taxon>Dikarya</taxon>
        <taxon>Basidiomycota</taxon>
        <taxon>Agaricomycotina</taxon>
        <taxon>Agaricomycetes</taxon>
        <taxon>Agaricomycetidae</taxon>
        <taxon>Agaricales</taxon>
        <taxon>Pluteineae</taxon>
        <taxon>Amanitaceae</taxon>
        <taxon>Amanita</taxon>
    </lineage>
</organism>
<feature type="transmembrane region" description="Helical" evidence="8">
    <location>
        <begin position="522"/>
        <end position="547"/>
    </location>
</feature>
<evidence type="ECO:0000256" key="1">
    <source>
        <dbReference type="ARBA" id="ARBA00004141"/>
    </source>
</evidence>
<feature type="transmembrane region" description="Helical" evidence="8">
    <location>
        <begin position="20"/>
        <end position="40"/>
    </location>
</feature>
<keyword evidence="5 8" id="KW-1133">Transmembrane helix</keyword>
<dbReference type="OrthoDB" id="1076608at2759"/>
<dbReference type="PANTHER" id="PTHR13018:SF143">
    <property type="entry name" value="CSC1_OSCA1-LIKE 7TM REGION DOMAIN-CONTAINING PROTEIN"/>
    <property type="match status" value="1"/>
</dbReference>
<feature type="transmembrane region" description="Helical" evidence="8">
    <location>
        <begin position="715"/>
        <end position="732"/>
    </location>
</feature>
<keyword evidence="6 8" id="KW-0472">Membrane</keyword>
<feature type="domain" description="10TM putative phosphate transporter extracellular tail" evidence="10">
    <location>
        <begin position="776"/>
        <end position="864"/>
    </location>
</feature>
<feature type="region of interest" description="Disordered" evidence="7">
    <location>
        <begin position="828"/>
        <end position="847"/>
    </location>
</feature>
<feature type="transmembrane region" description="Helical" evidence="8">
    <location>
        <begin position="642"/>
        <end position="663"/>
    </location>
</feature>
<sequence>MSNISSAGSASTASFKAALVFNAIVFGVELGVFTLIRPYFKSVYEPRTYVPPPAKRVKPLSNNMFLWPWAIYKADYRAIIKANGMDAYFFVRFLRMMVVVFLPIWLISWAVLLPVNRVGTDVSNVDSLNTFTFGNVPPDQKGRYAAHLILAWVFTAWILYNIRVEMNHFITMRQIHLVEPSHSKSLQANTILVTGVPVKYLTHEALYHLFKDLPGGVKKIWINRNLKELPEVYDRRMTACAKLESAETALLRTAAKLRAELIKKGKGAEQQELVVSSSDDVASADVVPTDQRPTHRLGFLGLWGKKVDSIEWAREEIRVCNELLDEGRRTIKQEDSVNDIEHGHLTKGKEAILKKMRIAGGSEQQSKYPPLNSAFITFYRQISTHLAAQALLHHKPYCMSGKYFELKPDDVIWSNLGMNPYEQKVRMALSYAATGALIIFWTFPVALIGAISSISSVCSEVRWLNWICSLPDAVKGIISGVLPPVLLAVLLMLLPIVLRLFAKFEGIPQKTGVELSLMSRFFIFQVIHSFLIVTLSSGVVSSLNGFLHNPTSIPSLLAKYLPQASTFFLTYIILQGLSGTAGGFLQIVTLVIYYVKLFIFGSTPRSVYDVKYGTSNVAWGTLFPMTTLLSVIAIGYSVISPIINGLAFLTFLLFYFLYKYLFIWVYQENTDTGGLFFPKAMQHLFVGLYIGQVCLAALFFLSRDSNNKAAAVPEGGLMIALIAITAFYQLIINNSFDPLEKALPLSLADKMYMPVIAAPASAGPSIITTDGDIPDKQSDDAHVVANTGGVDSQENETNAEEDTYGFAHPAVSRPQRTVWLPRDPLGLAEKEEQASKDAGIDVSVGPDAVMNEEGKVDITGPPPDVRALNDSWLEQDT</sequence>
<dbReference type="EMBL" id="KN818262">
    <property type="protein sequence ID" value="KIL63152.1"/>
    <property type="molecule type" value="Genomic_DNA"/>
</dbReference>
<keyword evidence="4 8" id="KW-0812">Transmembrane</keyword>
<evidence type="ECO:0000256" key="5">
    <source>
        <dbReference type="ARBA" id="ARBA00022989"/>
    </source>
</evidence>
<proteinExistence type="inferred from homology"/>
<dbReference type="InParanoid" id="A0A0C2WNH1"/>
<dbReference type="GO" id="GO:0005886">
    <property type="term" value="C:plasma membrane"/>
    <property type="evidence" value="ECO:0007669"/>
    <property type="project" value="TreeGrafter"/>
</dbReference>
<keyword evidence="3" id="KW-0813">Transport</keyword>
<dbReference type="InterPro" id="IPR022257">
    <property type="entry name" value="PHM7_ext"/>
</dbReference>
<feature type="domain" description="CSC1/OSCA1-like N-terminal transmembrane" evidence="11">
    <location>
        <begin position="15"/>
        <end position="162"/>
    </location>
</feature>
<dbReference type="AlphaFoldDB" id="A0A0C2WNH1"/>
<feature type="region of interest" description="Disordered" evidence="7">
    <location>
        <begin position="853"/>
        <end position="877"/>
    </location>
</feature>
<accession>A0A0C2WNH1</accession>
<dbReference type="Pfam" id="PF13967">
    <property type="entry name" value="RSN1_TM"/>
    <property type="match status" value="1"/>
</dbReference>
<dbReference type="InterPro" id="IPR027815">
    <property type="entry name" value="CSC1/OSCA1-like_cyt"/>
</dbReference>
<dbReference type="HOGENOM" id="CLU_002458_2_0_1"/>
<feature type="transmembrane region" description="Helical" evidence="8">
    <location>
        <begin position="428"/>
        <end position="457"/>
    </location>
</feature>
<dbReference type="Pfam" id="PF02714">
    <property type="entry name" value="RSN1_7TM"/>
    <property type="match status" value="1"/>
</dbReference>
<evidence type="ECO:0000256" key="4">
    <source>
        <dbReference type="ARBA" id="ARBA00022692"/>
    </source>
</evidence>
<feature type="transmembrane region" description="Helical" evidence="8">
    <location>
        <begin position="684"/>
        <end position="703"/>
    </location>
</feature>
<evidence type="ECO:0000256" key="7">
    <source>
        <dbReference type="SAM" id="MobiDB-lite"/>
    </source>
</evidence>
<dbReference type="InterPro" id="IPR045122">
    <property type="entry name" value="Csc1-like"/>
</dbReference>
<evidence type="ECO:0000313" key="14">
    <source>
        <dbReference type="Proteomes" id="UP000054549"/>
    </source>
</evidence>
<evidence type="ECO:0000256" key="8">
    <source>
        <dbReference type="SAM" id="Phobius"/>
    </source>
</evidence>
<evidence type="ECO:0000313" key="13">
    <source>
        <dbReference type="EMBL" id="KIL63152.1"/>
    </source>
</evidence>
<feature type="transmembrane region" description="Helical" evidence="8">
    <location>
        <begin position="477"/>
        <end position="501"/>
    </location>
</feature>
<evidence type="ECO:0000259" key="12">
    <source>
        <dbReference type="Pfam" id="PF14703"/>
    </source>
</evidence>
<feature type="domain" description="CSC1/OSCA1-like 7TM region" evidence="9">
    <location>
        <begin position="429"/>
        <end position="699"/>
    </location>
</feature>
<gene>
    <name evidence="13" type="ORF">M378DRAFT_80198</name>
</gene>
<evidence type="ECO:0000256" key="6">
    <source>
        <dbReference type="ARBA" id="ARBA00023136"/>
    </source>
</evidence>
<feature type="transmembrane region" description="Helical" evidence="8">
    <location>
        <begin position="93"/>
        <end position="112"/>
    </location>
</feature>
<dbReference type="Pfam" id="PF12621">
    <property type="entry name" value="PHM7_ext"/>
    <property type="match status" value="1"/>
</dbReference>
<feature type="domain" description="CSC1/OSCA1-like cytosolic" evidence="12">
    <location>
        <begin position="189"/>
        <end position="334"/>
    </location>
</feature>
<comment type="similarity">
    <text evidence="2">Belongs to the CSC1 (TC 1.A.17) family.</text>
</comment>
<reference evidence="13 14" key="1">
    <citation type="submission" date="2014-04" db="EMBL/GenBank/DDBJ databases">
        <title>Evolutionary Origins and Diversification of the Mycorrhizal Mutualists.</title>
        <authorList>
            <consortium name="DOE Joint Genome Institute"/>
            <consortium name="Mycorrhizal Genomics Consortium"/>
            <person name="Kohler A."/>
            <person name="Kuo A."/>
            <person name="Nagy L.G."/>
            <person name="Floudas D."/>
            <person name="Copeland A."/>
            <person name="Barry K.W."/>
            <person name="Cichocki N."/>
            <person name="Veneault-Fourrey C."/>
            <person name="LaButti K."/>
            <person name="Lindquist E.A."/>
            <person name="Lipzen A."/>
            <person name="Lundell T."/>
            <person name="Morin E."/>
            <person name="Murat C."/>
            <person name="Riley R."/>
            <person name="Ohm R."/>
            <person name="Sun H."/>
            <person name="Tunlid A."/>
            <person name="Henrissat B."/>
            <person name="Grigoriev I.V."/>
            <person name="Hibbett D.S."/>
            <person name="Martin F."/>
        </authorList>
    </citation>
    <scope>NUCLEOTIDE SEQUENCE [LARGE SCALE GENOMIC DNA]</scope>
    <source>
        <strain evidence="13 14">Koide BX008</strain>
    </source>
</reference>
<feature type="transmembrane region" description="Helical" evidence="8">
    <location>
        <begin position="616"/>
        <end position="636"/>
    </location>
</feature>
<protein>
    <recommendedName>
        <fullName evidence="15">DUF221-domain-containing protein</fullName>
    </recommendedName>
</protein>
<comment type="subcellular location">
    <subcellularLocation>
        <location evidence="1">Membrane</location>
        <topology evidence="1">Multi-pass membrane protein</topology>
    </subcellularLocation>
</comment>
<dbReference type="Pfam" id="PF14703">
    <property type="entry name" value="PHM7_cyt"/>
    <property type="match status" value="1"/>
</dbReference>
<dbReference type="GO" id="GO:0005227">
    <property type="term" value="F:calcium-activated cation channel activity"/>
    <property type="evidence" value="ECO:0007669"/>
    <property type="project" value="InterPro"/>
</dbReference>
<dbReference type="InterPro" id="IPR003864">
    <property type="entry name" value="CSC1/OSCA1-like_7TM"/>
</dbReference>
<name>A0A0C2WNH1_AMAMK</name>
<dbReference type="FunCoup" id="A0A0C2WNH1">
    <property type="interactions" value="55"/>
</dbReference>
<evidence type="ECO:0000259" key="10">
    <source>
        <dbReference type="Pfam" id="PF12621"/>
    </source>
</evidence>
<evidence type="ECO:0000256" key="3">
    <source>
        <dbReference type="ARBA" id="ARBA00022448"/>
    </source>
</evidence>
<feature type="compositionally biased region" description="Basic and acidic residues" evidence="7">
    <location>
        <begin position="828"/>
        <end position="839"/>
    </location>
</feature>
<feature type="transmembrane region" description="Helical" evidence="8">
    <location>
        <begin position="567"/>
        <end position="595"/>
    </location>
</feature>
<evidence type="ECO:0008006" key="15">
    <source>
        <dbReference type="Google" id="ProtNLM"/>
    </source>
</evidence>
<dbReference type="InterPro" id="IPR032880">
    <property type="entry name" value="CSC1/OSCA1-like_N"/>
</dbReference>
<evidence type="ECO:0000256" key="2">
    <source>
        <dbReference type="ARBA" id="ARBA00007779"/>
    </source>
</evidence>
<dbReference type="Proteomes" id="UP000054549">
    <property type="component" value="Unassembled WGS sequence"/>
</dbReference>